<feature type="zinc finger region" description="C3H1-type" evidence="7">
    <location>
        <begin position="318"/>
        <end position="346"/>
    </location>
</feature>
<feature type="compositionally biased region" description="Low complexity" evidence="8">
    <location>
        <begin position="237"/>
        <end position="246"/>
    </location>
</feature>
<dbReference type="Pfam" id="PF00642">
    <property type="entry name" value="zf-CCCH"/>
    <property type="match status" value="1"/>
</dbReference>
<dbReference type="Pfam" id="PF00076">
    <property type="entry name" value="RRM_1"/>
    <property type="match status" value="1"/>
</dbReference>
<dbReference type="SMART" id="SM00360">
    <property type="entry name" value="RRM"/>
    <property type="match status" value="1"/>
</dbReference>
<dbReference type="AlphaFoldDB" id="G1XK47"/>
<dbReference type="InterPro" id="IPR045137">
    <property type="entry name" value="RBM26/27"/>
</dbReference>
<feature type="compositionally biased region" description="Gly residues" evidence="8">
    <location>
        <begin position="394"/>
        <end position="408"/>
    </location>
</feature>
<dbReference type="HOGENOM" id="CLU_017928_0_0_1"/>
<evidence type="ECO:0008006" key="13">
    <source>
        <dbReference type="Google" id="ProtNLM"/>
    </source>
</evidence>
<dbReference type="OMA" id="ITYDSHA"/>
<dbReference type="PANTHER" id="PTHR14398:SF0">
    <property type="entry name" value="ZINC FINGER PROTEIN SWM"/>
    <property type="match status" value="1"/>
</dbReference>
<dbReference type="InterPro" id="IPR000571">
    <property type="entry name" value="Znf_CCCH"/>
</dbReference>
<keyword evidence="3 7" id="KW-0862">Zinc</keyword>
<dbReference type="InterPro" id="IPR035979">
    <property type="entry name" value="RBD_domain_sf"/>
</dbReference>
<evidence type="ECO:0000259" key="9">
    <source>
        <dbReference type="PROSITE" id="PS50102"/>
    </source>
</evidence>
<evidence type="ECO:0000256" key="7">
    <source>
        <dbReference type="PROSITE-ProRule" id="PRU00723"/>
    </source>
</evidence>
<feature type="compositionally biased region" description="Acidic residues" evidence="8">
    <location>
        <begin position="825"/>
        <end position="836"/>
    </location>
</feature>
<protein>
    <recommendedName>
        <fullName evidence="13">C3H1-type domain-containing protein</fullName>
    </recommendedName>
</protein>
<dbReference type="InterPro" id="IPR002483">
    <property type="entry name" value="PWI_dom"/>
</dbReference>
<evidence type="ECO:0000256" key="4">
    <source>
        <dbReference type="ARBA" id="ARBA00022884"/>
    </source>
</evidence>
<proteinExistence type="predicted"/>
<dbReference type="SUPFAM" id="SSF54928">
    <property type="entry name" value="RNA-binding domain, RBD"/>
    <property type="match status" value="1"/>
</dbReference>
<dbReference type="Gene3D" id="1.20.1390.10">
    <property type="entry name" value="PWI domain"/>
    <property type="match status" value="1"/>
</dbReference>
<evidence type="ECO:0000256" key="8">
    <source>
        <dbReference type="SAM" id="MobiDB-lite"/>
    </source>
</evidence>
<name>G1XK47_ARTOA</name>
<feature type="region of interest" description="Disordered" evidence="8">
    <location>
        <begin position="775"/>
        <end position="836"/>
    </location>
</feature>
<dbReference type="CDD" id="cd12257">
    <property type="entry name" value="RRM1_RBM26_like"/>
    <property type="match status" value="1"/>
</dbReference>
<reference evidence="11 12" key="1">
    <citation type="journal article" date="2011" name="PLoS Pathog.">
        <title>Genomic and proteomic analyses of the fungus Arthrobotrys oligospora provide insights into nematode-trap formation.</title>
        <authorList>
            <person name="Yang J."/>
            <person name="Wang L."/>
            <person name="Ji X."/>
            <person name="Feng Y."/>
            <person name="Li X."/>
            <person name="Zou C."/>
            <person name="Xu J."/>
            <person name="Ren Y."/>
            <person name="Mi Q."/>
            <person name="Wu J."/>
            <person name="Liu S."/>
            <person name="Liu Y."/>
            <person name="Huang X."/>
            <person name="Wang H."/>
            <person name="Niu X."/>
            <person name="Li J."/>
            <person name="Liang L."/>
            <person name="Luo Y."/>
            <person name="Ji K."/>
            <person name="Zhou W."/>
            <person name="Yu Z."/>
            <person name="Li G."/>
            <person name="Liu Y."/>
            <person name="Li L."/>
            <person name="Qiao M."/>
            <person name="Feng L."/>
            <person name="Zhang K.-Q."/>
        </authorList>
    </citation>
    <scope>NUCLEOTIDE SEQUENCE [LARGE SCALE GENOMIC DNA]</scope>
    <source>
        <strain evidence="12">ATCC 24927 / CBS 115.81 / DSM 1491</strain>
    </source>
</reference>
<dbReference type="InterPro" id="IPR012677">
    <property type="entry name" value="Nucleotide-bd_a/b_plait_sf"/>
</dbReference>
<dbReference type="GO" id="GO:0005634">
    <property type="term" value="C:nucleus"/>
    <property type="evidence" value="ECO:0007669"/>
    <property type="project" value="TreeGrafter"/>
</dbReference>
<feature type="domain" description="C3H1-type" evidence="10">
    <location>
        <begin position="318"/>
        <end position="346"/>
    </location>
</feature>
<evidence type="ECO:0000256" key="6">
    <source>
        <dbReference type="PROSITE-ProRule" id="PRU00176"/>
    </source>
</evidence>
<comment type="caution">
    <text evidence="11">The sequence shown here is derived from an EMBL/GenBank/DDBJ whole genome shotgun (WGS) entry which is preliminary data.</text>
</comment>
<dbReference type="SUPFAM" id="SSF90229">
    <property type="entry name" value="CCCH zinc finger"/>
    <property type="match status" value="1"/>
</dbReference>
<dbReference type="SMART" id="SM00356">
    <property type="entry name" value="ZnF_C3H1"/>
    <property type="match status" value="1"/>
</dbReference>
<dbReference type="Proteomes" id="UP000008784">
    <property type="component" value="Unassembled WGS sequence"/>
</dbReference>
<feature type="compositionally biased region" description="Gly residues" evidence="8">
    <location>
        <begin position="781"/>
        <end position="790"/>
    </location>
</feature>
<feature type="compositionally biased region" description="Basic and acidic residues" evidence="8">
    <location>
        <begin position="527"/>
        <end position="546"/>
    </location>
</feature>
<dbReference type="PROSITE" id="PS50102">
    <property type="entry name" value="RRM"/>
    <property type="match status" value="1"/>
</dbReference>
<gene>
    <name evidence="11" type="ORF">AOL_s00109g76</name>
</gene>
<keyword evidence="12" id="KW-1185">Reference proteome</keyword>
<feature type="region of interest" description="Disordered" evidence="8">
    <location>
        <begin position="497"/>
        <end position="546"/>
    </location>
</feature>
<feature type="region of interest" description="Disordered" evidence="8">
    <location>
        <begin position="347"/>
        <end position="420"/>
    </location>
</feature>
<evidence type="ECO:0000256" key="2">
    <source>
        <dbReference type="ARBA" id="ARBA00022771"/>
    </source>
</evidence>
<evidence type="ECO:0000313" key="11">
    <source>
        <dbReference type="EMBL" id="EGX46504.1"/>
    </source>
</evidence>
<dbReference type="InterPro" id="IPR036855">
    <property type="entry name" value="Znf_CCCH_sf"/>
</dbReference>
<dbReference type="STRING" id="756982.G1XK47"/>
<feature type="compositionally biased region" description="Low complexity" evidence="8">
    <location>
        <begin position="506"/>
        <end position="518"/>
    </location>
</feature>
<dbReference type="PROSITE" id="PS50103">
    <property type="entry name" value="ZF_C3H1"/>
    <property type="match status" value="1"/>
</dbReference>
<dbReference type="OrthoDB" id="443401at2759"/>
<dbReference type="eggNOG" id="KOG2135">
    <property type="taxonomic scope" value="Eukaryota"/>
</dbReference>
<dbReference type="GO" id="GO:0008270">
    <property type="term" value="F:zinc ion binding"/>
    <property type="evidence" value="ECO:0007669"/>
    <property type="project" value="UniProtKB-KW"/>
</dbReference>
<feature type="compositionally biased region" description="Polar residues" evidence="8">
    <location>
        <begin position="188"/>
        <end position="206"/>
    </location>
</feature>
<keyword evidence="4 6" id="KW-0694">RNA-binding</keyword>
<feature type="domain" description="RRM" evidence="9">
    <location>
        <begin position="425"/>
        <end position="497"/>
    </location>
</feature>
<dbReference type="Gene3D" id="3.30.70.330">
    <property type="match status" value="1"/>
</dbReference>
<feature type="region of interest" description="Disordered" evidence="8">
    <location>
        <begin position="581"/>
        <end position="610"/>
    </location>
</feature>
<dbReference type="GeneID" id="22895952"/>
<evidence type="ECO:0000256" key="3">
    <source>
        <dbReference type="ARBA" id="ARBA00022833"/>
    </source>
</evidence>
<keyword evidence="1 7" id="KW-0479">Metal-binding</keyword>
<dbReference type="PANTHER" id="PTHR14398">
    <property type="entry name" value="RNA RECOGNITION RRM/RNP DOMAIN"/>
    <property type="match status" value="1"/>
</dbReference>
<evidence type="ECO:0000256" key="1">
    <source>
        <dbReference type="ARBA" id="ARBA00022723"/>
    </source>
</evidence>
<accession>G1XK47</accession>
<feature type="region of interest" description="Disordered" evidence="8">
    <location>
        <begin position="135"/>
        <end position="246"/>
    </location>
</feature>
<dbReference type="GO" id="GO:0003723">
    <property type="term" value="F:RNA binding"/>
    <property type="evidence" value="ECO:0007669"/>
    <property type="project" value="UniProtKB-UniRule"/>
</dbReference>
<dbReference type="RefSeq" id="XP_011124859.1">
    <property type="nucleotide sequence ID" value="XM_011126557.1"/>
</dbReference>
<evidence type="ECO:0000256" key="5">
    <source>
        <dbReference type="ARBA" id="ARBA00043866"/>
    </source>
</evidence>
<dbReference type="Pfam" id="PF01480">
    <property type="entry name" value="PWI"/>
    <property type="match status" value="1"/>
</dbReference>
<dbReference type="InterPro" id="IPR000504">
    <property type="entry name" value="RRM_dom"/>
</dbReference>
<keyword evidence="2 7" id="KW-0863">Zinc-finger</keyword>
<evidence type="ECO:0000313" key="12">
    <source>
        <dbReference type="Proteomes" id="UP000008784"/>
    </source>
</evidence>
<sequence length="836" mass="92067">MPLFDDGDSALLKKWVVTRLENISDADSDVLADYVLALLRHEQSEAEVRQMCIDQLDDFLRERELLFFFFLKPLPSPNRQPLSSKVPFIDWSHTICLDTTPFVDQLFAALRSKSYLSVNSTLHSGLLTTTVPHAAPVSIPQPTPIQDDADSEDSYTPKSPGVPPPQPVQQNTNPKKRGYYDRDAPGAGQQQTGSHYTNSRNKNPKTQGRGGNRNAGNGSFDPYSKWARGGGDFGRSGQQQGQLPRQQVPQAAFPMNMMPGPAGALALPNPQMPFGTDPMTQLLAAQAVASLQGGWNPLAMFHPPPNMMSTPEPRQNNRGKRGVCHSFEQKGYCRRGDSCPYLHASPLVVPPPMTPQVKGQDEDEYDPHTPMLSPQDLERRTSASFPPKTTPQPRGGGVQRGGRGGARGGRSEFSAFGPPRNVHTKTLVVESIPDDKLDEQAIRGYFAAFGPIESVEVKAENKLAIVKFENQEDAKKAHSSPEPIFNNRFVKVYWMKGEGDGHPAPQHQQQSEDQQFQQDEMEVDMEDFQRKQEEAQKAHDERMVKKKEIDDQAKKLEEMKVDLIRRQEEEKKKLLEKLAKKHAAKGATNGDAETLDTSNKESKEAQQTAALKAQLEALEAEATSLGIDHSKLDESLSEFHQSSYRGRGSFRGRGGFGGYPTRGAYPARGRGVYGAYRGTAPFARGRGGAPMAKKMTLDNRTKTVMVNGVSEANIEPLQHFLLACGSQYTKLDKNPDVEDSHIITFNTRGDAARFFHSNPDIPQVGKVSVSWVENHANTGSNGQGPTGGAENGYDYGDSMDAESGIPQTENGGGEEAGLGQYDVYDMADEDDDSRWN</sequence>
<dbReference type="InParanoid" id="G1XK47"/>
<organism evidence="11 12">
    <name type="scientific">Arthrobotrys oligospora (strain ATCC 24927 / CBS 115.81 / DSM 1491)</name>
    <name type="common">Nematode-trapping fungus</name>
    <name type="synonym">Didymozoophaga oligospora</name>
    <dbReference type="NCBI Taxonomy" id="756982"/>
    <lineage>
        <taxon>Eukaryota</taxon>
        <taxon>Fungi</taxon>
        <taxon>Dikarya</taxon>
        <taxon>Ascomycota</taxon>
        <taxon>Pezizomycotina</taxon>
        <taxon>Orbiliomycetes</taxon>
        <taxon>Orbiliales</taxon>
        <taxon>Orbiliaceae</taxon>
        <taxon>Orbilia</taxon>
        <taxon>Orbilia oligospora</taxon>
    </lineage>
</organism>
<comment type="function">
    <text evidence="5">May be involved in the turnover of nuclear polyadenylated (pA+) RNA.</text>
</comment>
<dbReference type="EMBL" id="ADOT01000191">
    <property type="protein sequence ID" value="EGX46504.1"/>
    <property type="molecule type" value="Genomic_DNA"/>
</dbReference>
<evidence type="ECO:0000259" key="10">
    <source>
        <dbReference type="PROSITE" id="PS50103"/>
    </source>
</evidence>